<comment type="caution">
    <text evidence="1">The sequence shown here is derived from an EMBL/GenBank/DDBJ whole genome shotgun (WGS) entry which is preliminary data.</text>
</comment>
<gene>
    <name evidence="1" type="ORF">SDC9_181193</name>
</gene>
<organism evidence="1">
    <name type="scientific">bioreactor metagenome</name>
    <dbReference type="NCBI Taxonomy" id="1076179"/>
    <lineage>
        <taxon>unclassified sequences</taxon>
        <taxon>metagenomes</taxon>
        <taxon>ecological metagenomes</taxon>
    </lineage>
</organism>
<protein>
    <submittedName>
        <fullName evidence="1">Uncharacterized protein</fullName>
    </submittedName>
</protein>
<evidence type="ECO:0000313" key="1">
    <source>
        <dbReference type="EMBL" id="MPN33702.1"/>
    </source>
</evidence>
<dbReference type="EMBL" id="VSSQ01086332">
    <property type="protein sequence ID" value="MPN33702.1"/>
    <property type="molecule type" value="Genomic_DNA"/>
</dbReference>
<proteinExistence type="predicted"/>
<reference evidence="1" key="1">
    <citation type="submission" date="2019-08" db="EMBL/GenBank/DDBJ databases">
        <authorList>
            <person name="Kucharzyk K."/>
            <person name="Murdoch R.W."/>
            <person name="Higgins S."/>
            <person name="Loffler F."/>
        </authorList>
    </citation>
    <scope>NUCLEOTIDE SEQUENCE</scope>
</reference>
<dbReference type="AlphaFoldDB" id="A0A645H5T1"/>
<accession>A0A645H5T1</accession>
<name>A0A645H5T1_9ZZZZ</name>
<sequence>MDHGCLAHGHKNIGFSQQKNRSAVADNAVYQQILNLFFCGLYKLFTGSQIKANHQKNNQKPADQYGIAGY</sequence>